<sequence length="336" mass="39234">MLCRSRLLLGLSFRRNVNILRNVSTGERDPAPVFFNSEVQQLLKKLTRIDLKKVYRTRRLGSRLQEPEYKFLTTEELTEVMQEAEKQVECKLQMPPVVKLRSDDIEVLSEDFELQGLEDSKFLFTDITYGVNDRERVIVARDPNGVLRKANGEERHRMNETYFPVEGRKIRTPHMFEKPYLQRLLDSAEYEFVLDRACLQFEPDEPLYQDVTATTYSTVEEAQHYSYLRSTRHFGPFAFHLAWNRTIDNLLLDIINEDRLDEAVALVKLYHLVNPDAKSLSCKLEEGKEHDFIQKYVELDSKKRPALELSLQANVQMHQQRAAVDAGIRKAHGQSQ</sequence>
<evidence type="ECO:0000313" key="1">
    <source>
        <dbReference type="EMBL" id="KAJ9592584.1"/>
    </source>
</evidence>
<protein>
    <recommendedName>
        <fullName evidence="3">28S ribosomal protein S22, mitochondrial</fullName>
    </recommendedName>
</protein>
<dbReference type="PANTHER" id="PTHR13071:SF4">
    <property type="entry name" value="SMALL RIBOSOMAL SUBUNIT PROTEIN MS22"/>
    <property type="match status" value="1"/>
</dbReference>
<keyword evidence="2" id="KW-1185">Reference proteome</keyword>
<dbReference type="GO" id="GO:0005763">
    <property type="term" value="C:mitochondrial small ribosomal subunit"/>
    <property type="evidence" value="ECO:0007669"/>
    <property type="project" value="TreeGrafter"/>
</dbReference>
<accession>A0AAD8A4Z2</accession>
<comment type="caution">
    <text evidence="1">The sequence shown here is derived from an EMBL/GenBank/DDBJ whole genome shotgun (WGS) entry which is preliminary data.</text>
</comment>
<dbReference type="PANTHER" id="PTHR13071">
    <property type="entry name" value="MITOCHONDRIAL 28S RIBOSOMAL PROTEIN S22"/>
    <property type="match status" value="1"/>
</dbReference>
<proteinExistence type="predicted"/>
<dbReference type="Proteomes" id="UP001233999">
    <property type="component" value="Unassembled WGS sequence"/>
</dbReference>
<evidence type="ECO:0008006" key="3">
    <source>
        <dbReference type="Google" id="ProtNLM"/>
    </source>
</evidence>
<evidence type="ECO:0000313" key="2">
    <source>
        <dbReference type="Proteomes" id="UP001233999"/>
    </source>
</evidence>
<dbReference type="GO" id="GO:0003735">
    <property type="term" value="F:structural constituent of ribosome"/>
    <property type="evidence" value="ECO:0007669"/>
    <property type="project" value="TreeGrafter"/>
</dbReference>
<dbReference type="EMBL" id="JASPKZ010003829">
    <property type="protein sequence ID" value="KAJ9592584.1"/>
    <property type="molecule type" value="Genomic_DNA"/>
</dbReference>
<gene>
    <name evidence="1" type="ORF">L9F63_015722</name>
</gene>
<name>A0AAD8A4Z2_DIPPU</name>
<reference evidence="1" key="2">
    <citation type="submission" date="2023-05" db="EMBL/GenBank/DDBJ databases">
        <authorList>
            <person name="Fouks B."/>
        </authorList>
    </citation>
    <scope>NUCLEOTIDE SEQUENCE</scope>
    <source>
        <strain evidence="1">Stay&amp;Tobe</strain>
        <tissue evidence="1">Testes</tissue>
    </source>
</reference>
<dbReference type="AlphaFoldDB" id="A0AAD8A4Z2"/>
<dbReference type="InterPro" id="IPR019374">
    <property type="entry name" value="Ribosomal_mS22"/>
</dbReference>
<reference evidence="1" key="1">
    <citation type="journal article" date="2023" name="IScience">
        <title>Live-bearing cockroach genome reveals convergent evolutionary mechanisms linked to viviparity in insects and beyond.</title>
        <authorList>
            <person name="Fouks B."/>
            <person name="Harrison M.C."/>
            <person name="Mikhailova A.A."/>
            <person name="Marchal E."/>
            <person name="English S."/>
            <person name="Carruthers M."/>
            <person name="Jennings E.C."/>
            <person name="Chiamaka E.L."/>
            <person name="Frigard R.A."/>
            <person name="Pippel M."/>
            <person name="Attardo G.M."/>
            <person name="Benoit J.B."/>
            <person name="Bornberg-Bauer E."/>
            <person name="Tobe S.S."/>
        </authorList>
    </citation>
    <scope>NUCLEOTIDE SEQUENCE</scope>
    <source>
        <strain evidence="1">Stay&amp;Tobe</strain>
    </source>
</reference>
<dbReference type="Pfam" id="PF10245">
    <property type="entry name" value="MRP-S22"/>
    <property type="match status" value="1"/>
</dbReference>
<organism evidence="1 2">
    <name type="scientific">Diploptera punctata</name>
    <name type="common">Pacific beetle cockroach</name>
    <dbReference type="NCBI Taxonomy" id="6984"/>
    <lineage>
        <taxon>Eukaryota</taxon>
        <taxon>Metazoa</taxon>
        <taxon>Ecdysozoa</taxon>
        <taxon>Arthropoda</taxon>
        <taxon>Hexapoda</taxon>
        <taxon>Insecta</taxon>
        <taxon>Pterygota</taxon>
        <taxon>Neoptera</taxon>
        <taxon>Polyneoptera</taxon>
        <taxon>Dictyoptera</taxon>
        <taxon>Blattodea</taxon>
        <taxon>Blaberoidea</taxon>
        <taxon>Blaberidae</taxon>
        <taxon>Diplopterinae</taxon>
        <taxon>Diploptera</taxon>
    </lineage>
</organism>